<dbReference type="Proteomes" id="UP000248057">
    <property type="component" value="Unassembled WGS sequence"/>
</dbReference>
<protein>
    <recommendedName>
        <fullName evidence="4">Holin-like toxin</fullName>
    </recommendedName>
</protein>
<keyword evidence="1" id="KW-0812">Transmembrane</keyword>
<proteinExistence type="predicted"/>
<evidence type="ECO:0008006" key="4">
    <source>
        <dbReference type="Google" id="ProtNLM"/>
    </source>
</evidence>
<evidence type="ECO:0000313" key="3">
    <source>
        <dbReference type="Proteomes" id="UP000248057"/>
    </source>
</evidence>
<feature type="transmembrane region" description="Helical" evidence="1">
    <location>
        <begin position="6"/>
        <end position="25"/>
    </location>
</feature>
<evidence type="ECO:0000313" key="2">
    <source>
        <dbReference type="EMBL" id="PXX55975.1"/>
    </source>
</evidence>
<sequence length="32" mass="3616">MSAYEEFMIIINAAMLIVAILVYIARKNGTKK</sequence>
<keyword evidence="3" id="KW-1185">Reference proteome</keyword>
<keyword evidence="1" id="KW-1133">Transmembrane helix</keyword>
<evidence type="ECO:0000256" key="1">
    <source>
        <dbReference type="SAM" id="Phobius"/>
    </source>
</evidence>
<accession>A0A2V3YA44</accession>
<reference evidence="2 3" key="1">
    <citation type="submission" date="2018-05" db="EMBL/GenBank/DDBJ databases">
        <title>Genomic Encyclopedia of Type Strains, Phase IV (KMG-IV): sequencing the most valuable type-strain genomes for metagenomic binning, comparative biology and taxonomic classification.</title>
        <authorList>
            <person name="Goeker M."/>
        </authorList>
    </citation>
    <scope>NUCLEOTIDE SEQUENCE [LARGE SCALE GENOMIC DNA]</scope>
    <source>
        <strain evidence="2 3">DSM 24995</strain>
    </source>
</reference>
<organism evidence="2 3">
    <name type="scientific">Hungatella effluvii</name>
    <dbReference type="NCBI Taxonomy" id="1096246"/>
    <lineage>
        <taxon>Bacteria</taxon>
        <taxon>Bacillati</taxon>
        <taxon>Bacillota</taxon>
        <taxon>Clostridia</taxon>
        <taxon>Lachnospirales</taxon>
        <taxon>Lachnospiraceae</taxon>
        <taxon>Hungatella</taxon>
    </lineage>
</organism>
<dbReference type="Pfam" id="PF16935">
    <property type="entry name" value="Hol_Tox"/>
    <property type="match status" value="1"/>
</dbReference>
<name>A0A2V3YA44_9FIRM</name>
<gene>
    <name evidence="2" type="ORF">DFR60_102250</name>
</gene>
<dbReference type="AlphaFoldDB" id="A0A2V3YA44"/>
<comment type="caution">
    <text evidence="2">The sequence shown here is derived from an EMBL/GenBank/DDBJ whole genome shotgun (WGS) entry which is preliminary data.</text>
</comment>
<keyword evidence="1" id="KW-0472">Membrane</keyword>
<dbReference type="InterPro" id="IPR031616">
    <property type="entry name" value="BsrE-like"/>
</dbReference>
<dbReference type="EMBL" id="QJKD01000002">
    <property type="protein sequence ID" value="PXX55975.1"/>
    <property type="molecule type" value="Genomic_DNA"/>
</dbReference>